<proteinExistence type="predicted"/>
<organism evidence="2 3">
    <name type="scientific">Trichomonas vaginalis (strain ATCC PRA-98 / G3)</name>
    <dbReference type="NCBI Taxonomy" id="412133"/>
    <lineage>
        <taxon>Eukaryota</taxon>
        <taxon>Metamonada</taxon>
        <taxon>Parabasalia</taxon>
        <taxon>Trichomonadida</taxon>
        <taxon>Trichomonadidae</taxon>
        <taxon>Trichomonas</taxon>
    </lineage>
</organism>
<dbReference type="EMBL" id="DS113479">
    <property type="protein sequence ID" value="EAY04303.1"/>
    <property type="molecule type" value="Genomic_DNA"/>
</dbReference>
<dbReference type="KEGG" id="tva:4762153"/>
<protein>
    <submittedName>
        <fullName evidence="2">Uncharacterized protein</fullName>
    </submittedName>
</protein>
<evidence type="ECO:0000256" key="1">
    <source>
        <dbReference type="SAM" id="Phobius"/>
    </source>
</evidence>
<reference evidence="2" key="1">
    <citation type="submission" date="2006-10" db="EMBL/GenBank/DDBJ databases">
        <authorList>
            <person name="Amadeo P."/>
            <person name="Zhao Q."/>
            <person name="Wortman J."/>
            <person name="Fraser-Liggett C."/>
            <person name="Carlton J."/>
        </authorList>
    </citation>
    <scope>NUCLEOTIDE SEQUENCE</scope>
    <source>
        <strain evidence="2">G3</strain>
    </source>
</reference>
<dbReference type="InParanoid" id="A2ESR2"/>
<keyword evidence="1" id="KW-1133">Transmembrane helix</keyword>
<name>A2ESR2_TRIV3</name>
<evidence type="ECO:0000313" key="3">
    <source>
        <dbReference type="Proteomes" id="UP000001542"/>
    </source>
</evidence>
<feature type="transmembrane region" description="Helical" evidence="1">
    <location>
        <begin position="1477"/>
        <end position="1499"/>
    </location>
</feature>
<keyword evidence="1" id="KW-0812">Transmembrane</keyword>
<dbReference type="RefSeq" id="XP_001316526.1">
    <property type="nucleotide sequence ID" value="XM_001316491.1"/>
</dbReference>
<keyword evidence="1" id="KW-0472">Membrane</keyword>
<dbReference type="Proteomes" id="UP000001542">
    <property type="component" value="Unassembled WGS sequence"/>
</dbReference>
<accession>A2ESR2</accession>
<dbReference type="VEuPathDB" id="TrichDB:TVAGG3_0826350"/>
<reference evidence="2" key="2">
    <citation type="journal article" date="2007" name="Science">
        <title>Draft genome sequence of the sexually transmitted pathogen Trichomonas vaginalis.</title>
        <authorList>
            <person name="Carlton J.M."/>
            <person name="Hirt R.P."/>
            <person name="Silva J.C."/>
            <person name="Delcher A.L."/>
            <person name="Schatz M."/>
            <person name="Zhao Q."/>
            <person name="Wortman J.R."/>
            <person name="Bidwell S.L."/>
            <person name="Alsmark U.C.M."/>
            <person name="Besteiro S."/>
            <person name="Sicheritz-Ponten T."/>
            <person name="Noel C.J."/>
            <person name="Dacks J.B."/>
            <person name="Foster P.G."/>
            <person name="Simillion C."/>
            <person name="Van de Peer Y."/>
            <person name="Miranda-Saavedra D."/>
            <person name="Barton G.J."/>
            <person name="Westrop G.D."/>
            <person name="Mueller S."/>
            <person name="Dessi D."/>
            <person name="Fiori P.L."/>
            <person name="Ren Q."/>
            <person name="Paulsen I."/>
            <person name="Zhang H."/>
            <person name="Bastida-Corcuera F.D."/>
            <person name="Simoes-Barbosa A."/>
            <person name="Brown M.T."/>
            <person name="Hayes R.D."/>
            <person name="Mukherjee M."/>
            <person name="Okumura C.Y."/>
            <person name="Schneider R."/>
            <person name="Smith A.J."/>
            <person name="Vanacova S."/>
            <person name="Villalvazo M."/>
            <person name="Haas B.J."/>
            <person name="Pertea M."/>
            <person name="Feldblyum T.V."/>
            <person name="Utterback T.R."/>
            <person name="Shu C.L."/>
            <person name="Osoegawa K."/>
            <person name="de Jong P.J."/>
            <person name="Hrdy I."/>
            <person name="Horvathova L."/>
            <person name="Zubacova Z."/>
            <person name="Dolezal P."/>
            <person name="Malik S.B."/>
            <person name="Logsdon J.M. Jr."/>
            <person name="Henze K."/>
            <person name="Gupta A."/>
            <person name="Wang C.C."/>
            <person name="Dunne R.L."/>
            <person name="Upcroft J.A."/>
            <person name="Upcroft P."/>
            <person name="White O."/>
            <person name="Salzberg S.L."/>
            <person name="Tang P."/>
            <person name="Chiu C.-H."/>
            <person name="Lee Y.-S."/>
            <person name="Embley T.M."/>
            <person name="Coombs G.H."/>
            <person name="Mottram J.C."/>
            <person name="Tachezy J."/>
            <person name="Fraser-Liggett C.M."/>
            <person name="Johnson P.J."/>
        </authorList>
    </citation>
    <scope>NUCLEOTIDE SEQUENCE [LARGE SCALE GENOMIC DNA]</scope>
    <source>
        <strain evidence="2">G3</strain>
    </source>
</reference>
<dbReference type="VEuPathDB" id="TrichDB:TVAG_250630"/>
<sequence length="1537" mass="177826">MTITKENRFTEISFESADLLNSIFIIDTKQIQCSTKIYHGVYHIVEDGIGHLEYPDTVYYKDGKLEKSIYPYKNNLELIVLGFHKTVLTLDTLSFQDLTLTIRALTNKIYNLNIKNLNCKILRISMSNCQISKSDIQKLTIPDTTNITIFVDSDVVKFDFLALYGKIDTNGKKISVNQLVTNNFVYETAMSLIQTNPNLDLSLSLLDEDHLPLNVEFYEDKINFEFYKSDNLTIPFNLFTILKIDIMNIPDKFQIDFNYTADKTSSFNRNFVFTGHCKSDFSFLMPLNWKNISPKGLSITLQSENKAYYKTIEDYSVPDGIFSLLNVNYKGSCSGKYCILKDRARESHSCILEERQMIFDGVMYTEEFWTTPEVLDDDISVTIATSFVNISTKTMNNMDIHFSCNSIIKNLSIFYEDDKKPIDLHFMNLNVTFISSDKNIVIRDLEVKGEVNFEMKNGCKLYVTEKVNCETQNYPNFYQFMNISHTAFLTMYFFGIEEKLVAHLDYIYLQTEKSFPNVYIMWKDFPHIHFHIGPFFDKPDYPFEMIFEYPHKSMIENMFEIYGGRNINYIKFPSITGQEKYKPSKEKGKFTSQFNDSFYCFQTYSGFIPDTIFDFLTPYNTTFHKNATYCLYKNDFSHCPSFKMMYNYHEGEVIEFDKLGEKYFDSIELYIDGGTEEHPCILGESFAEFGIKFEATWEDVPVVYLKFPVVKRISSVKVSIQLMKNAVVEYLFLGFQSRLYGEGNYTGNYYIEKIALNDVVRLCHYSSHIYYDFIGDADEKDSLPKVTIYNDYFTIGDYVINRSHGKNFYMRATRPNKLVLPLTIDVNLTNSDTYIKYFPNFKFEINQTFYIIFGDFWNDKTFTSPYKFDIISPTGLKVFVCSNMEKLPDIFNIPQIIYKGKDVKKIALFDGNENKCPETFTYSKQRTFPSLEFSEENVLVLVSFAFWGNPLTLYQCIEGKNLHLIACNIGHEAEYINLNFTNPKTLEIEGYCNLWIGFDNSKVDKLIMKDDRIIMNQCTDLQANEFDFTSDCLHYFSGFKLKENSVMNLRLINPLNGVKLSYGFFTISTNASEYFRFDYQYFSSVTIRAIATHISLDYNGTQKQTVPYLPTVILDQSAMHTYVRFTDRWNIYEIISEKLGSITKPPSNSVTYYSEYYDYPKLSWDLSNIVVHRKRLGFYCLMNNKNTSDGCPVYSAQIDVTKMDPSFEKLTCDENNVVKFWSTAPLVKIDRRFFRYYVSLHGSTSERGNYEIMDGDEPGGNKITLKNCDVLINGKTLSCSDLAVNNIQVKKGSSSFLVNGKLSGPVTDISNIQPYLISSSSCLIDFCPQEIVFYKTKIFVKDRSASLDLELSNLGQLSFRSFSSPYFVMRNEEEYEYSYDLLTVGDSQIFLDSSIYRIQSKKDKPRIRHIFGVLVLISSMLEPPKTVEIPIPSTTVIYRFIPPRTPLFTLQPTYVQTPHRTPPKTPVPVIPSNFKPIALVLGIGMFLDLVGFIYLSWWLRKQWVIAGLSSMRPLVLSASIELETSAKTPEGLAASYV</sequence>
<evidence type="ECO:0000313" key="2">
    <source>
        <dbReference type="EMBL" id="EAY04303.1"/>
    </source>
</evidence>
<keyword evidence="3" id="KW-1185">Reference proteome</keyword>
<gene>
    <name evidence="2" type="ORF">TVAG_250630</name>
</gene>